<dbReference type="AlphaFoldDB" id="A0ABD2QFS8"/>
<keyword evidence="1" id="KW-0175">Coiled coil</keyword>
<evidence type="ECO:0000256" key="2">
    <source>
        <dbReference type="SAM" id="MobiDB-lite"/>
    </source>
</evidence>
<evidence type="ECO:0000256" key="3">
    <source>
        <dbReference type="SAM" id="Phobius"/>
    </source>
</evidence>
<keyword evidence="3" id="KW-0812">Transmembrane</keyword>
<feature type="region of interest" description="Disordered" evidence="2">
    <location>
        <begin position="207"/>
        <end position="245"/>
    </location>
</feature>
<feature type="transmembrane region" description="Helical" evidence="3">
    <location>
        <begin position="302"/>
        <end position="320"/>
    </location>
</feature>
<reference evidence="4 5" key="1">
    <citation type="submission" date="2024-11" db="EMBL/GenBank/DDBJ databases">
        <title>Adaptive evolution of stress response genes in parasites aligns with host niche diversity.</title>
        <authorList>
            <person name="Hahn C."/>
            <person name="Resl P."/>
        </authorList>
    </citation>
    <scope>NUCLEOTIDE SEQUENCE [LARGE SCALE GENOMIC DNA]</scope>
    <source>
        <strain evidence="4">EGGRZ-B1_66</strain>
        <tissue evidence="4">Body</tissue>
    </source>
</reference>
<feature type="compositionally biased region" description="Basic and acidic residues" evidence="2">
    <location>
        <begin position="129"/>
        <end position="143"/>
    </location>
</feature>
<gene>
    <name evidence="4" type="ORF">Ciccas_002958</name>
</gene>
<dbReference type="Proteomes" id="UP001626550">
    <property type="component" value="Unassembled WGS sequence"/>
</dbReference>
<evidence type="ECO:0000256" key="1">
    <source>
        <dbReference type="SAM" id="Coils"/>
    </source>
</evidence>
<feature type="coiled-coil region" evidence="1">
    <location>
        <begin position="27"/>
        <end position="54"/>
    </location>
</feature>
<keyword evidence="3" id="KW-1133">Transmembrane helix</keyword>
<organism evidence="4 5">
    <name type="scientific">Cichlidogyrus casuarinus</name>
    <dbReference type="NCBI Taxonomy" id="1844966"/>
    <lineage>
        <taxon>Eukaryota</taxon>
        <taxon>Metazoa</taxon>
        <taxon>Spiralia</taxon>
        <taxon>Lophotrochozoa</taxon>
        <taxon>Platyhelminthes</taxon>
        <taxon>Monogenea</taxon>
        <taxon>Monopisthocotylea</taxon>
        <taxon>Dactylogyridea</taxon>
        <taxon>Ancyrocephalidae</taxon>
        <taxon>Cichlidogyrus</taxon>
    </lineage>
</organism>
<feature type="region of interest" description="Disordered" evidence="2">
    <location>
        <begin position="129"/>
        <end position="170"/>
    </location>
</feature>
<protein>
    <submittedName>
        <fullName evidence="4">Uncharacterized protein</fullName>
    </submittedName>
</protein>
<feature type="compositionally biased region" description="Polar residues" evidence="2">
    <location>
        <begin position="213"/>
        <end position="222"/>
    </location>
</feature>
<keyword evidence="5" id="KW-1185">Reference proteome</keyword>
<dbReference type="EMBL" id="JBJKFK010000250">
    <property type="protein sequence ID" value="KAL3318389.1"/>
    <property type="molecule type" value="Genomic_DNA"/>
</dbReference>
<keyword evidence="3" id="KW-0472">Membrane</keyword>
<evidence type="ECO:0000313" key="5">
    <source>
        <dbReference type="Proteomes" id="UP001626550"/>
    </source>
</evidence>
<accession>A0ABD2QFS8</accession>
<name>A0ABD2QFS8_9PLAT</name>
<comment type="caution">
    <text evidence="4">The sequence shown here is derived from an EMBL/GenBank/DDBJ whole genome shotgun (WGS) entry which is preliminary data.</text>
</comment>
<proteinExistence type="predicted"/>
<evidence type="ECO:0000313" key="4">
    <source>
        <dbReference type="EMBL" id="KAL3318389.1"/>
    </source>
</evidence>
<feature type="compositionally biased region" description="Polar residues" evidence="2">
    <location>
        <begin position="232"/>
        <end position="245"/>
    </location>
</feature>
<sequence>MSSRRKSSKLFSAIDRRLSGSSKKLDSEEEQHKISSNQSQIQRIEEKCDGLEKQLSFYNAFHNTVDTRLHNMLELFQEYFKPEDLEIGSAQDRGALTIKTIEHINWLIRVLLCKLPKASPEEVSVKAIKEMHKPDSPKEEPKKYPPSSTKLAVVIQSSSEKDSDEATNLSPIAEINSEDADEDIVRVSPTEASYRRKSDAEAEIKHSLKDCNQHSSRSSISDVTDDKVLTSRPDTTSMNIPDMKTSTMSDQDYSVILNHRPCSHASSIMSEKIIQEASPDNTSMVSVSSSNDSFERLHHSKWTIFFVSVALLICFGYTAFMPARRKERRGCLGDGDGRNAFSFDLPGVGRV</sequence>